<dbReference type="AlphaFoldDB" id="A0A6J6NZN8"/>
<evidence type="ECO:0000313" key="1">
    <source>
        <dbReference type="EMBL" id="CAB4689763.1"/>
    </source>
</evidence>
<accession>A0A6J6NZN8</accession>
<protein>
    <submittedName>
        <fullName evidence="1">Unannotated protein</fullName>
    </submittedName>
</protein>
<dbReference type="InterPro" id="IPR006311">
    <property type="entry name" value="TAT_signal"/>
</dbReference>
<proteinExistence type="predicted"/>
<name>A0A6J6NZN8_9ZZZZ</name>
<reference evidence="1" key="1">
    <citation type="submission" date="2020-05" db="EMBL/GenBank/DDBJ databases">
        <authorList>
            <person name="Chiriac C."/>
            <person name="Salcher M."/>
            <person name="Ghai R."/>
            <person name="Kavagutti S V."/>
        </authorList>
    </citation>
    <scope>NUCLEOTIDE SEQUENCE</scope>
</reference>
<dbReference type="EMBL" id="CAEZXR010000024">
    <property type="protein sequence ID" value="CAB4689763.1"/>
    <property type="molecule type" value="Genomic_DNA"/>
</dbReference>
<gene>
    <name evidence="1" type="ORF">UFOPK2579_00329</name>
</gene>
<dbReference type="PROSITE" id="PS51318">
    <property type="entry name" value="TAT"/>
    <property type="match status" value="1"/>
</dbReference>
<organism evidence="1">
    <name type="scientific">freshwater metagenome</name>
    <dbReference type="NCBI Taxonomy" id="449393"/>
    <lineage>
        <taxon>unclassified sequences</taxon>
        <taxon>metagenomes</taxon>
        <taxon>ecological metagenomes</taxon>
    </lineage>
</organism>
<sequence>MLTPLTRRAAVLLGGVALALTATLAPANLAAATLAPAGSAAPGLPSIPAIPGLPIPSLPTDLLVPSFIGAPATPRPVAHPRVPQNPFLSANGTSSMHTDAYSSDAYEVSGPLGHDLQVTSASYGVRECATMTFDSQGRIVGLCGGLEGFTMMLIDPVTLEPLSELQISQRDLTTGTNPFTDICGGTYFFLDQRDHAFATSTEESSIAEVAVNDAGDLEVLQRWALADDIPADDCLVATEPDWSGNLWFFTQQGYAGTLDRASGKVQVIRLGSARAPEGNFNSVSADETGGVYPVTTHAMYRLDATASGRPTVTWRAAYDRGSVQKPGMLSQGSGTSPTLLGKRWVAITDNADPQTQVLVYDRRKRAATRLHCTVPVLRPDAGTTENSLVSAGNGFIIENNYGYAGVQSTLFGQTTTPGFAKVRLTRSGCELAWTNDTIVAPTSVPKGSWGNGLVYAYTKPERSDGIDAWYFSALDMRTGETVWSQLTGTGIQWNNHYAAIYLGPDGAAYIATLAGLVRIVDGSTS</sequence>